<dbReference type="PROSITE" id="PS50931">
    <property type="entry name" value="HTH_LYSR"/>
    <property type="match status" value="1"/>
</dbReference>
<dbReference type="InterPro" id="IPR005119">
    <property type="entry name" value="LysR_subst-bd"/>
</dbReference>
<dbReference type="SUPFAM" id="SSF46785">
    <property type="entry name" value="Winged helix' DNA-binding domain"/>
    <property type="match status" value="1"/>
</dbReference>
<evidence type="ECO:0000256" key="4">
    <source>
        <dbReference type="ARBA" id="ARBA00023163"/>
    </source>
</evidence>
<gene>
    <name evidence="6" type="ORF">HBF25_13885</name>
</gene>
<dbReference type="InterPro" id="IPR000847">
    <property type="entry name" value="LysR_HTH_N"/>
</dbReference>
<evidence type="ECO:0000259" key="5">
    <source>
        <dbReference type="PROSITE" id="PS50931"/>
    </source>
</evidence>
<sequence length="301" mass="33342">MLDLNDIAIFVRVARLGSFSRAARSLGMPVSTVSRRVGDLEETLGVTLLQRTTRKLSLTGQGRAYLEACDEPLERLQDAERTLTQTQRDPEGLLRVSVPAVLGQGEFFDFVSAFMRAYPRIQIELSVTNAFVDLVAENVDVGLRFGELKDSSLVAQRIGDSVRYVVATRAYVEAHGVPATPEGLSLHACVLLNARNNETDWQLVKGRRSVKVHVSGALSGSDFNSVSAFVYRGHGVGFLPSGYCDARLESGELVRLLPEWSSPVIPVHAVYPTRRFMPSRLRVFLDALKAWQSPYWHPITL</sequence>
<name>A0A7X5UBW4_9GAMM</name>
<dbReference type="InterPro" id="IPR058163">
    <property type="entry name" value="LysR-type_TF_proteobact-type"/>
</dbReference>
<evidence type="ECO:0000256" key="1">
    <source>
        <dbReference type="ARBA" id="ARBA00009437"/>
    </source>
</evidence>
<comment type="caution">
    <text evidence="6">The sequence shown here is derived from an EMBL/GenBank/DDBJ whole genome shotgun (WGS) entry which is preliminary data.</text>
</comment>
<dbReference type="CDD" id="cd08422">
    <property type="entry name" value="PBP2_CrgA_like"/>
    <property type="match status" value="1"/>
</dbReference>
<dbReference type="Pfam" id="PF00126">
    <property type="entry name" value="HTH_1"/>
    <property type="match status" value="1"/>
</dbReference>
<evidence type="ECO:0000256" key="2">
    <source>
        <dbReference type="ARBA" id="ARBA00023015"/>
    </source>
</evidence>
<dbReference type="GO" id="GO:0006351">
    <property type="term" value="P:DNA-templated transcription"/>
    <property type="evidence" value="ECO:0007669"/>
    <property type="project" value="TreeGrafter"/>
</dbReference>
<dbReference type="PANTHER" id="PTHR30537:SF68">
    <property type="entry name" value="TRANSCRIPTIONAL REGULATOR-RELATED"/>
    <property type="match status" value="1"/>
</dbReference>
<accession>A0A7X5UBW4</accession>
<dbReference type="InterPro" id="IPR036390">
    <property type="entry name" value="WH_DNA-bd_sf"/>
</dbReference>
<evidence type="ECO:0000313" key="7">
    <source>
        <dbReference type="Proteomes" id="UP000490980"/>
    </source>
</evidence>
<dbReference type="InterPro" id="IPR036388">
    <property type="entry name" value="WH-like_DNA-bd_sf"/>
</dbReference>
<comment type="similarity">
    <text evidence="1">Belongs to the LysR transcriptional regulatory family.</text>
</comment>
<feature type="domain" description="HTH lysR-type" evidence="5">
    <location>
        <begin position="2"/>
        <end position="59"/>
    </location>
</feature>
<dbReference type="GO" id="GO:0043565">
    <property type="term" value="F:sequence-specific DNA binding"/>
    <property type="evidence" value="ECO:0007669"/>
    <property type="project" value="TreeGrafter"/>
</dbReference>
<dbReference type="SUPFAM" id="SSF53850">
    <property type="entry name" value="Periplasmic binding protein-like II"/>
    <property type="match status" value="1"/>
</dbReference>
<proteinExistence type="inferred from homology"/>
<dbReference type="Pfam" id="PF03466">
    <property type="entry name" value="LysR_substrate"/>
    <property type="match status" value="1"/>
</dbReference>
<organism evidence="6 7">
    <name type="scientific">Luteibacter anthropi</name>
    <dbReference type="NCBI Taxonomy" id="564369"/>
    <lineage>
        <taxon>Bacteria</taxon>
        <taxon>Pseudomonadati</taxon>
        <taxon>Pseudomonadota</taxon>
        <taxon>Gammaproteobacteria</taxon>
        <taxon>Lysobacterales</taxon>
        <taxon>Rhodanobacteraceae</taxon>
        <taxon>Luteibacter</taxon>
    </lineage>
</organism>
<dbReference type="AlphaFoldDB" id="A0A7X5UBW4"/>
<dbReference type="PANTHER" id="PTHR30537">
    <property type="entry name" value="HTH-TYPE TRANSCRIPTIONAL REGULATOR"/>
    <property type="match status" value="1"/>
</dbReference>
<dbReference type="Gene3D" id="3.40.190.290">
    <property type="match status" value="1"/>
</dbReference>
<keyword evidence="4" id="KW-0804">Transcription</keyword>
<protein>
    <submittedName>
        <fullName evidence="6">LysR family transcriptional regulator</fullName>
    </submittedName>
</protein>
<keyword evidence="3" id="KW-0238">DNA-binding</keyword>
<dbReference type="EMBL" id="JAARLZ010000007">
    <property type="protein sequence ID" value="NII07472.1"/>
    <property type="molecule type" value="Genomic_DNA"/>
</dbReference>
<dbReference type="Gene3D" id="1.10.10.10">
    <property type="entry name" value="Winged helix-like DNA-binding domain superfamily/Winged helix DNA-binding domain"/>
    <property type="match status" value="1"/>
</dbReference>
<dbReference type="Proteomes" id="UP000490980">
    <property type="component" value="Unassembled WGS sequence"/>
</dbReference>
<keyword evidence="7" id="KW-1185">Reference proteome</keyword>
<reference evidence="6 7" key="1">
    <citation type="submission" date="2020-03" db="EMBL/GenBank/DDBJ databases">
        <authorList>
            <person name="Lai Q."/>
        </authorList>
    </citation>
    <scope>NUCLEOTIDE SEQUENCE [LARGE SCALE GENOMIC DNA]</scope>
    <source>
        <strain evidence="6 7">CCUG 25036</strain>
    </source>
</reference>
<evidence type="ECO:0000256" key="3">
    <source>
        <dbReference type="ARBA" id="ARBA00023125"/>
    </source>
</evidence>
<evidence type="ECO:0000313" key="6">
    <source>
        <dbReference type="EMBL" id="NII07472.1"/>
    </source>
</evidence>
<dbReference type="GO" id="GO:0003700">
    <property type="term" value="F:DNA-binding transcription factor activity"/>
    <property type="evidence" value="ECO:0007669"/>
    <property type="project" value="InterPro"/>
</dbReference>
<keyword evidence="2" id="KW-0805">Transcription regulation</keyword>
<dbReference type="FunFam" id="1.10.10.10:FF:000001">
    <property type="entry name" value="LysR family transcriptional regulator"/>
    <property type="match status" value="1"/>
</dbReference>